<accession>A0ABT6GIE4</accession>
<evidence type="ECO:0000313" key="2">
    <source>
        <dbReference type="EMBL" id="MDG4721846.1"/>
    </source>
</evidence>
<protein>
    <submittedName>
        <fullName evidence="2">PD-(D/E)XK nuclease-like domain-containing protein</fullName>
    </submittedName>
</protein>
<organism evidence="2 3">
    <name type="scientific">Thalassospira aquimaris</name>
    <dbReference type="NCBI Taxonomy" id="3037796"/>
    <lineage>
        <taxon>Bacteria</taxon>
        <taxon>Pseudomonadati</taxon>
        <taxon>Pseudomonadota</taxon>
        <taxon>Alphaproteobacteria</taxon>
        <taxon>Rhodospirillales</taxon>
        <taxon>Thalassospiraceae</taxon>
        <taxon>Thalassospira</taxon>
    </lineage>
</organism>
<keyword evidence="3" id="KW-1185">Reference proteome</keyword>
<proteinExistence type="predicted"/>
<dbReference type="InterPro" id="IPR011604">
    <property type="entry name" value="PDDEXK-like_dom_sf"/>
</dbReference>
<sequence length="287" mass="32547">DPCPEPSLSSSGAKLIMAECPLKFWYQNKRLNKDAPEQERKRHFDFGQAAHDRLLLADHFNGRYHILPEGFNAAATKKWSEAIAARDEAEAAGKIALRFDDAQKVEALVKAVREHPVARYAFENIRPEMSGFYRDPEFGIWCRVRYDSMPINGGIFADLKTDTSAKPSDFGKKAADLGYYQQDAWYRDSHKALTGEDMQAFVFVVVEKEPPYCVSVIQLEPFAVQWGQIQNRKAKEIFARCLDSGHWPAYADDVVGVDLPNWKNYQLEMLHGKGAFDIEAQKPVAAQ</sequence>
<dbReference type="EMBL" id="JARSBO010000022">
    <property type="protein sequence ID" value="MDG4721846.1"/>
    <property type="molecule type" value="Genomic_DNA"/>
</dbReference>
<dbReference type="Gene3D" id="3.90.320.10">
    <property type="match status" value="1"/>
</dbReference>
<evidence type="ECO:0000313" key="3">
    <source>
        <dbReference type="Proteomes" id="UP001529180"/>
    </source>
</evidence>
<dbReference type="Pfam" id="PF12684">
    <property type="entry name" value="DUF3799"/>
    <property type="match status" value="1"/>
</dbReference>
<dbReference type="Proteomes" id="UP001529180">
    <property type="component" value="Unassembled WGS sequence"/>
</dbReference>
<feature type="domain" description="Putative exodeoxyribonuclease 8 PDDEXK-like" evidence="1">
    <location>
        <begin position="17"/>
        <end position="252"/>
    </location>
</feature>
<name>A0ABT6GIE4_9PROT</name>
<comment type="caution">
    <text evidence="2">The sequence shown here is derived from an EMBL/GenBank/DDBJ whole genome shotgun (WGS) entry which is preliminary data.</text>
</comment>
<dbReference type="RefSeq" id="WP_278007094.1">
    <property type="nucleotide sequence ID" value="NZ_JARSBO010000022.1"/>
</dbReference>
<evidence type="ECO:0000259" key="1">
    <source>
        <dbReference type="Pfam" id="PF12684"/>
    </source>
</evidence>
<dbReference type="InterPro" id="IPR024432">
    <property type="entry name" value="Put_RecE_PDDEXK-like_dom"/>
</dbReference>
<feature type="non-terminal residue" evidence="2">
    <location>
        <position position="1"/>
    </location>
</feature>
<gene>
    <name evidence="2" type="ORF">P7680_22815</name>
</gene>
<reference evidence="2 3" key="1">
    <citation type="submission" date="2023-03" db="EMBL/GenBank/DDBJ databases">
        <title>Strain FZY0004 represents a novel species in the genus Thalassospira isolated from seawater.</title>
        <authorList>
            <person name="Fu Z.-Y."/>
        </authorList>
    </citation>
    <scope>NUCLEOTIDE SEQUENCE [LARGE SCALE GENOMIC DNA]</scope>
    <source>
        <strain evidence="2 3">FZY0004</strain>
    </source>
</reference>